<evidence type="ECO:0000313" key="2">
    <source>
        <dbReference type="EMBL" id="KAF2227053.1"/>
    </source>
</evidence>
<evidence type="ECO:0000256" key="1">
    <source>
        <dbReference type="SAM" id="MobiDB-lite"/>
    </source>
</evidence>
<sequence>MSDNISNDMSARIQAPPVIQLVADDFYTGAKALLDRLPEARICLSPLDPRLQSRMTAWTVSSLKNLYEGMSVRSATCPAHQKVLFALCARQESECYTVGSGEHCSIRVCNAADMNPLTSSYWMHLAQITFVVPPSGPCYVQSQGQRGFGLRHASKDKSILPGKDLQWYELSPGDYVMTFSHGLEMSMKVLSPSHETDSLQSDPARPTKRSFALPRTRT</sequence>
<protein>
    <submittedName>
        <fullName evidence="2">Uncharacterized protein</fullName>
    </submittedName>
</protein>
<proteinExistence type="predicted"/>
<reference evidence="3" key="1">
    <citation type="journal article" date="2020" name="Stud. Mycol.">
        <title>101 Dothideomycetes genomes: A test case for predicting lifestyles and emergence of pathogens.</title>
        <authorList>
            <person name="Haridas S."/>
            <person name="Albert R."/>
            <person name="Binder M."/>
            <person name="Bloem J."/>
            <person name="LaButti K."/>
            <person name="Salamov A."/>
            <person name="Andreopoulos B."/>
            <person name="Baker S."/>
            <person name="Barry K."/>
            <person name="Bills G."/>
            <person name="Bluhm B."/>
            <person name="Cannon C."/>
            <person name="Castanera R."/>
            <person name="Culley D."/>
            <person name="Daum C."/>
            <person name="Ezra D."/>
            <person name="Gonzalez J."/>
            <person name="Henrissat B."/>
            <person name="Kuo A."/>
            <person name="Liang C."/>
            <person name="Lipzen A."/>
            <person name="Lutzoni F."/>
            <person name="Magnuson J."/>
            <person name="Mondo S."/>
            <person name="Nolan M."/>
            <person name="Ohm R."/>
            <person name="Pangilinan J."/>
            <person name="Park H.-J."/>
            <person name="Ramirez L."/>
            <person name="Alfaro M."/>
            <person name="Sun H."/>
            <person name="Tritt A."/>
            <person name="Yoshinaga Y."/>
            <person name="Zwiers L.-H."/>
            <person name="Turgeon B."/>
            <person name="Goodwin S."/>
            <person name="Spatafora J."/>
            <person name="Crous P."/>
            <person name="Grigoriev I."/>
        </authorList>
    </citation>
    <scope>NUCLEOTIDE SEQUENCE [LARGE SCALE GENOMIC DNA]</scope>
    <source>
        <strain evidence="3">CECT 20119</strain>
    </source>
</reference>
<gene>
    <name evidence="2" type="ORF">BDZ85DRAFT_57855</name>
</gene>
<dbReference type="EMBL" id="ML992502">
    <property type="protein sequence ID" value="KAF2227053.1"/>
    <property type="molecule type" value="Genomic_DNA"/>
</dbReference>
<keyword evidence="3" id="KW-1185">Reference proteome</keyword>
<organism evidence="2 3">
    <name type="scientific">Elsinoe ampelina</name>
    <dbReference type="NCBI Taxonomy" id="302913"/>
    <lineage>
        <taxon>Eukaryota</taxon>
        <taxon>Fungi</taxon>
        <taxon>Dikarya</taxon>
        <taxon>Ascomycota</taxon>
        <taxon>Pezizomycotina</taxon>
        <taxon>Dothideomycetes</taxon>
        <taxon>Dothideomycetidae</taxon>
        <taxon>Myriangiales</taxon>
        <taxon>Elsinoaceae</taxon>
        <taxon>Elsinoe</taxon>
    </lineage>
</organism>
<dbReference type="Proteomes" id="UP000799538">
    <property type="component" value="Unassembled WGS sequence"/>
</dbReference>
<accession>A0A6A6GNW5</accession>
<feature type="region of interest" description="Disordered" evidence="1">
    <location>
        <begin position="192"/>
        <end position="218"/>
    </location>
</feature>
<name>A0A6A6GNW5_9PEZI</name>
<evidence type="ECO:0000313" key="3">
    <source>
        <dbReference type="Proteomes" id="UP000799538"/>
    </source>
</evidence>
<dbReference type="AlphaFoldDB" id="A0A6A6GNW5"/>